<proteinExistence type="predicted"/>
<name>A0A7J0BEP5_9BACT</name>
<dbReference type="RefSeq" id="WP_174403812.1">
    <property type="nucleotide sequence ID" value="NZ_BLVO01000004.1"/>
</dbReference>
<reference evidence="2 3" key="1">
    <citation type="submission" date="2020-05" db="EMBL/GenBank/DDBJ databases">
        <title>Draft genome sequence of Desulfovibrio sp. strain HN2T.</title>
        <authorList>
            <person name="Ueno A."/>
            <person name="Tamazawa S."/>
            <person name="Tamamura S."/>
            <person name="Murakami T."/>
            <person name="Kiyama T."/>
            <person name="Inomata H."/>
            <person name="Amano Y."/>
            <person name="Miyakawa K."/>
            <person name="Tamaki H."/>
            <person name="Naganuma T."/>
            <person name="Kaneko K."/>
        </authorList>
    </citation>
    <scope>NUCLEOTIDE SEQUENCE [LARGE SCALE GENOMIC DNA]</scope>
    <source>
        <strain evidence="2 3">HN2</strain>
    </source>
</reference>
<feature type="chain" id="PRO_5029615062" evidence="1">
    <location>
        <begin position="24"/>
        <end position="328"/>
    </location>
</feature>
<dbReference type="AlphaFoldDB" id="A0A7J0BEP5"/>
<dbReference type="PANTHER" id="PTHR35271:SF1">
    <property type="entry name" value="ABC TRANSPORTER, SUBSTRATE-BINDING LIPOPROTEIN"/>
    <property type="match status" value="1"/>
</dbReference>
<dbReference type="InterPro" id="IPR007487">
    <property type="entry name" value="ABC_transpt-TYRBP-like"/>
</dbReference>
<keyword evidence="3" id="KW-1185">Reference proteome</keyword>
<evidence type="ECO:0000256" key="1">
    <source>
        <dbReference type="SAM" id="SignalP"/>
    </source>
</evidence>
<sequence>MLRFWCTCCLIFVLLASARQACAGKVLVIESYHQGFSWDASYLRGLREVLASDHEIRTFEMDTKRIPAEQFSRRAAEALAVFREYKPDLVVLGDDNAARLLAPDLLATAVPIVFLGLNNNPREYSLYGHPHVAGLMERPLLFQSVSVARKICPFPIRRVLFLFDVSETSNLIAGDVFHDGASKELLGIRADLRQVATVEEWKDAVQTAGENGYDLIFVGLSQRLEGAESGCCNDEDMVQWTAQHSPVPSFGLWDFSIGRGKLAAGLVHVGEEQGRAAGNLARRLLAGERSVSIPLAVEDGVLMYSRFEAARLGLVFPAGLALNAVAVE</sequence>
<dbReference type="EMBL" id="BLVO01000004">
    <property type="protein sequence ID" value="GFM32147.1"/>
    <property type="molecule type" value="Genomic_DNA"/>
</dbReference>
<dbReference type="PANTHER" id="PTHR35271">
    <property type="entry name" value="ABC TRANSPORTER, SUBSTRATE-BINDING LIPOPROTEIN-RELATED"/>
    <property type="match status" value="1"/>
</dbReference>
<organism evidence="2 3">
    <name type="scientific">Desulfovibrio subterraneus</name>
    <dbReference type="NCBI Taxonomy" id="2718620"/>
    <lineage>
        <taxon>Bacteria</taxon>
        <taxon>Pseudomonadati</taxon>
        <taxon>Thermodesulfobacteriota</taxon>
        <taxon>Desulfovibrionia</taxon>
        <taxon>Desulfovibrionales</taxon>
        <taxon>Desulfovibrionaceae</taxon>
        <taxon>Desulfovibrio</taxon>
    </lineage>
</organism>
<evidence type="ECO:0000313" key="3">
    <source>
        <dbReference type="Proteomes" id="UP000503840"/>
    </source>
</evidence>
<keyword evidence="1" id="KW-0732">Signal</keyword>
<dbReference type="Gene3D" id="3.40.50.2300">
    <property type="match status" value="2"/>
</dbReference>
<gene>
    <name evidence="2" type="ORF">DSM101010T_05120</name>
</gene>
<accession>A0A7J0BEP5</accession>
<feature type="signal peptide" evidence="1">
    <location>
        <begin position="1"/>
        <end position="23"/>
    </location>
</feature>
<protein>
    <submittedName>
        <fullName evidence="2">Uncharacterized protein</fullName>
    </submittedName>
</protein>
<dbReference type="Proteomes" id="UP000503840">
    <property type="component" value="Unassembled WGS sequence"/>
</dbReference>
<comment type="caution">
    <text evidence="2">The sequence shown here is derived from an EMBL/GenBank/DDBJ whole genome shotgun (WGS) entry which is preliminary data.</text>
</comment>
<evidence type="ECO:0000313" key="2">
    <source>
        <dbReference type="EMBL" id="GFM32147.1"/>
    </source>
</evidence>